<name>A0A8X6MFQ6_NEPPI</name>
<organism evidence="1 2">
    <name type="scientific">Nephila pilipes</name>
    <name type="common">Giant wood spider</name>
    <name type="synonym">Nephila maculata</name>
    <dbReference type="NCBI Taxonomy" id="299642"/>
    <lineage>
        <taxon>Eukaryota</taxon>
        <taxon>Metazoa</taxon>
        <taxon>Ecdysozoa</taxon>
        <taxon>Arthropoda</taxon>
        <taxon>Chelicerata</taxon>
        <taxon>Arachnida</taxon>
        <taxon>Araneae</taxon>
        <taxon>Araneomorphae</taxon>
        <taxon>Entelegynae</taxon>
        <taxon>Araneoidea</taxon>
        <taxon>Nephilidae</taxon>
        <taxon>Nephila</taxon>
    </lineage>
</organism>
<accession>A0A8X6MFQ6</accession>
<keyword evidence="2" id="KW-1185">Reference proteome</keyword>
<evidence type="ECO:0000313" key="1">
    <source>
        <dbReference type="EMBL" id="GFS49184.1"/>
    </source>
</evidence>
<evidence type="ECO:0000313" key="2">
    <source>
        <dbReference type="Proteomes" id="UP000887013"/>
    </source>
</evidence>
<proteinExistence type="predicted"/>
<dbReference type="EMBL" id="BMAW01091336">
    <property type="protein sequence ID" value="GFS49184.1"/>
    <property type="molecule type" value="Genomic_DNA"/>
</dbReference>
<feature type="non-terminal residue" evidence="1">
    <location>
        <position position="32"/>
    </location>
</feature>
<reference evidence="1" key="1">
    <citation type="submission" date="2020-08" db="EMBL/GenBank/DDBJ databases">
        <title>Multicomponent nature underlies the extraordinary mechanical properties of spider dragline silk.</title>
        <authorList>
            <person name="Kono N."/>
            <person name="Nakamura H."/>
            <person name="Mori M."/>
            <person name="Yoshida Y."/>
            <person name="Ohtoshi R."/>
            <person name="Malay A.D."/>
            <person name="Moran D.A.P."/>
            <person name="Tomita M."/>
            <person name="Numata K."/>
            <person name="Arakawa K."/>
        </authorList>
    </citation>
    <scope>NUCLEOTIDE SEQUENCE</scope>
</reference>
<sequence>MCKTLLNFQKKRKNLYLCSRQNPALAEEKERA</sequence>
<comment type="caution">
    <text evidence="1">The sequence shown here is derived from an EMBL/GenBank/DDBJ whole genome shotgun (WGS) entry which is preliminary data.</text>
</comment>
<dbReference type="Proteomes" id="UP000887013">
    <property type="component" value="Unassembled WGS sequence"/>
</dbReference>
<dbReference type="AlphaFoldDB" id="A0A8X6MFQ6"/>
<protein>
    <submittedName>
        <fullName evidence="1">Uncharacterized protein</fullName>
    </submittedName>
</protein>
<gene>
    <name evidence="1" type="ORF">NPIL_219521</name>
</gene>